<feature type="coiled-coil region" evidence="2">
    <location>
        <begin position="1107"/>
        <end position="1134"/>
    </location>
</feature>
<evidence type="ECO:0000256" key="1">
    <source>
        <dbReference type="ARBA" id="ARBA00023054"/>
    </source>
</evidence>
<sequence>MFPILNFALMFIIPIIVVGIAKIIDNKRNSNIGNFNNIFEEEKAALEGIIEEKISEVKDNAIDLEIAVKKAGFISKSMEEDLAKLNTKIESYKDYKAAVSQYQEQVDSLEEAYLDILNKVDTVLKERNTIEKTYKRISDVKTKMIELEKNVSTVQDKLIDSYNSKFNDFESELYKRFDALTSNLLARDAHYIDMAEQEKEKISALTEEFKLHVAKKEELFTNQLTQLAERTARNNIEQLAELFEKSREELINKYSLFADEIDFKSKDIEERFEVISQSKDGLENELINLRDTIHDRLNSITESSILEFKDEMEKTKEMLYSSLREGLEKITQDKEEFLESIEQKAVSLEQSIDYIKDKADFISKDYEERTSQLDSDFVALKDDINRRLLNEVEAFSNNIRDVLENENNGIITLYRNKTKELSDLIIALDGMSEETLLKAESRFEEISNDIEKLKNDILLKTQDDMEYSIDNARGSLIAEINELRADVEGETNLLKEKIEEIHYQTSEFSSILTNKQEEILDSLSLEKEYLYKDLENQANNRMQELQNQYNYIKDNLEGNIDNYIRNTASELEDMDNKLSILKEKYNEEFNNIDSLSKDMKNHIKENTEKRIELNDMINNLESSLEDFKNRVNNIVDENIKYSEDNKKNIVDMLHNELHKATESFNSLLEGKRDDMNKIRDELEDIMHRLEIGKESFEKTINGVYEKADNKEKELVSDIENKYNNLDKKIETLFDEKKTDLNNMSAKYHSIIENTFSELKEEYEQLKHHSDIVADEYKVRMDTLAMKLNEISSNADNIKYSIDNKMDSIEVYINDKKALVESKVDNIFNNAEEGINKKINELKNLIESSVEKYREEIKEIETYRLEENKNIIEEVENIGVEIRENYEEYINTLEDIYNNEKVSLNDYANQLREEIEKSREESEAKHLENETNYIDDYLNKTSLKIDEKVKGLNETLNESFNTLHKGVNDLLEKTKEMYNAKTSESVEEMKKYAEELVDNRIIEAKESISLSMDDLKREFLELREGMDYRIKEQTDSLISNNESILSIFDDYDKKIKYIEEFSNLINDIKGDLNNEIEELKYNLSYRDNEIDKTIESIKSSLIDKDEFVKLYDSEKELLNNQIEDFKEEFELLKSQTLRANEIELPSLFDEEKERIENMFEDFSKNLLNRVSDNESDLTYIKNHLLEEKNNLISQFESLRDDINNIREDNRIESLTEDKSKLENSLISLREDFEKVEGLENNLLELKNKIDGIDIDLRGDIETLSDKLKDFKVNLENKIDSDSESLFEDLASLNKDFESIKDNLLSSMSKAETIENKIDSVFKDLSSENKDFKDRLERRIAHFEDIWSDNNRIKSLFNSDIREEIENLRKEADIKFEHYISDLKERMDDIERGIGDWKEGNLNELLNQLNQAKLSIEGFVETSENKKEELLSEMLKTIEDKENEIYSQLRDRMDTIGKDIEDWKEGNLNELLNQLNQAKASIEGFVETSENKKEELLSEMLKTIEDKENEIYSRIDKNINERLSYIENKLSNIDDKINNEIENNLEDIHNNIREAVERYNEEIKNIEHH</sequence>
<feature type="coiled-coil region" evidence="2">
    <location>
        <begin position="1180"/>
        <end position="1254"/>
    </location>
</feature>
<comment type="caution">
    <text evidence="4">The sequence shown here is derived from an EMBL/GenBank/DDBJ whole genome shotgun (WGS) entry which is preliminary data.</text>
</comment>
<dbReference type="RefSeq" id="WP_422386536.1">
    <property type="nucleotide sequence ID" value="NZ_SAYB01000002.1"/>
</dbReference>
<dbReference type="Gene3D" id="1.20.5.340">
    <property type="match status" value="1"/>
</dbReference>
<name>A0A5C8ENI1_9SPIR</name>
<keyword evidence="3" id="KW-0812">Transmembrane</keyword>
<feature type="coiled-coil region" evidence="2">
    <location>
        <begin position="1536"/>
        <end position="1567"/>
    </location>
</feature>
<evidence type="ECO:0000256" key="3">
    <source>
        <dbReference type="SAM" id="Phobius"/>
    </source>
</evidence>
<dbReference type="SUPFAM" id="SSF58113">
    <property type="entry name" value="Apolipoprotein A-I"/>
    <property type="match status" value="1"/>
</dbReference>
<feature type="coiled-coil region" evidence="2">
    <location>
        <begin position="1400"/>
        <end position="1442"/>
    </location>
</feature>
<protein>
    <submittedName>
        <fullName evidence="4">Uncharacterized protein</fullName>
    </submittedName>
</protein>
<keyword evidence="1 2" id="KW-0175">Coiled coil</keyword>
<dbReference type="NCBIfam" id="NF047516">
    <property type="entry name" value="LA_3659_fam"/>
    <property type="match status" value="1"/>
</dbReference>
<dbReference type="Proteomes" id="UP000322814">
    <property type="component" value="Unassembled WGS sequence"/>
</dbReference>
<accession>A0A5C8ENI1</accession>
<dbReference type="NCBIfam" id="NF047514">
    <property type="entry name" value="SpiroCoCo_N"/>
    <property type="match status" value="1"/>
</dbReference>
<evidence type="ECO:0000313" key="4">
    <source>
        <dbReference type="EMBL" id="TXJ39356.1"/>
    </source>
</evidence>
<keyword evidence="3" id="KW-1133">Transmembrane helix</keyword>
<feature type="coiled-coil region" evidence="2">
    <location>
        <begin position="900"/>
        <end position="929"/>
    </location>
</feature>
<organism evidence="4 5">
    <name type="scientific">Brachyspira aalborgi</name>
    <dbReference type="NCBI Taxonomy" id="29522"/>
    <lineage>
        <taxon>Bacteria</taxon>
        <taxon>Pseudomonadati</taxon>
        <taxon>Spirochaetota</taxon>
        <taxon>Spirochaetia</taxon>
        <taxon>Brachyspirales</taxon>
        <taxon>Brachyspiraceae</taxon>
        <taxon>Brachyspira</taxon>
    </lineage>
</organism>
<feature type="coiled-coil region" evidence="2">
    <location>
        <begin position="535"/>
        <end position="637"/>
    </location>
</feature>
<reference evidence="4 5" key="1">
    <citation type="journal article" date="1992" name="Lakartidningen">
        <title>[Penicillin V and not amoxicillin is the first choice preparation in acute otitis].</title>
        <authorList>
            <person name="Kamme C."/>
            <person name="Lundgren K."/>
            <person name="Prellner K."/>
        </authorList>
    </citation>
    <scope>NUCLEOTIDE SEQUENCE [LARGE SCALE GENOMIC DNA]</scope>
    <source>
        <strain evidence="4 5">PC4580III</strain>
    </source>
</reference>
<dbReference type="PANTHER" id="PTHR18870:SF9">
    <property type="entry name" value="PROTEIN TAG-278-RELATED"/>
    <property type="match status" value="1"/>
</dbReference>
<evidence type="ECO:0000256" key="2">
    <source>
        <dbReference type="SAM" id="Coils"/>
    </source>
</evidence>
<proteinExistence type="predicted"/>
<keyword evidence="3" id="KW-0472">Membrane</keyword>
<feature type="coiled-coil region" evidence="2">
    <location>
        <begin position="668"/>
        <end position="735"/>
    </location>
</feature>
<evidence type="ECO:0000313" key="5">
    <source>
        <dbReference type="Proteomes" id="UP000322814"/>
    </source>
</evidence>
<dbReference type="PANTHER" id="PTHR18870">
    <property type="entry name" value="PROTEIN TAG-278-RELATED"/>
    <property type="match status" value="1"/>
</dbReference>
<feature type="coiled-coil region" evidence="2">
    <location>
        <begin position="75"/>
        <end position="157"/>
    </location>
</feature>
<dbReference type="EMBL" id="SAYB01000002">
    <property type="protein sequence ID" value="TXJ39356.1"/>
    <property type="molecule type" value="Genomic_DNA"/>
</dbReference>
<feature type="coiled-coil region" evidence="2">
    <location>
        <begin position="827"/>
        <end position="869"/>
    </location>
</feature>
<feature type="transmembrane region" description="Helical" evidence="3">
    <location>
        <begin position="7"/>
        <end position="24"/>
    </location>
</feature>
<feature type="coiled-coil region" evidence="2">
    <location>
        <begin position="1466"/>
        <end position="1508"/>
    </location>
</feature>
<feature type="non-terminal residue" evidence="4">
    <location>
        <position position="1567"/>
    </location>
</feature>
<gene>
    <name evidence="4" type="ORF">EPJ78_01550</name>
</gene>